<accession>A0A9N7N6F4</accession>
<gene>
    <name evidence="3" type="ORF">SHERM_23513</name>
</gene>
<feature type="compositionally biased region" description="Basic residues" evidence="1">
    <location>
        <begin position="274"/>
        <end position="283"/>
    </location>
</feature>
<dbReference type="EMBL" id="CACSLK010027752">
    <property type="protein sequence ID" value="CAA0827818.1"/>
    <property type="molecule type" value="Genomic_DNA"/>
</dbReference>
<proteinExistence type="predicted"/>
<dbReference type="AlphaFoldDB" id="A0A9N7N6F4"/>
<name>A0A9N7N6F4_STRHE</name>
<sequence>MEKQGSESRELQCVGRLEIARPKPAGFLCGSIPVTTDEPLHEFTSAALVPSSDAVQAPRYRMIPTETDLNALPLLSSIPEKVLPVAATQSRTKDDSHWQDSPIMSNLARKGEALAVSGLAEYGDEIDVIAPADVLKQIFKIPYTKARVSIAVHRVGQTLVLNSGPDIEEGERLIRRQNRQPKSVDQSLFLNFAMHSVRMEACDCPPSHNTSSDEQLKSHTHPNGCMPSDGSLESSDHPMQGHPSYGQQEGIGQSKEFTHQQELPHAGRKNLYLGKKKNKRHKGRETVKKVAEVKEKPRCPVQESEKYRKIGEDGFLRVLFWQFHNFRMLLGSDLLIFSNEKYAAVSLHLWDVSRKVTPLTWLEAWLDNFMASVPELAICYHENGVVQGYELLKTDDIFLLKGISDDGTPAFHPHVVQHNGLSVMRFLHENCKHDPGAYWQTPPCNAKKLSELYKISLKSSDFGQLHTMHTLWTT</sequence>
<reference evidence="3" key="1">
    <citation type="submission" date="2019-12" db="EMBL/GenBank/DDBJ databases">
        <authorList>
            <person name="Scholes J."/>
        </authorList>
    </citation>
    <scope>NUCLEOTIDE SEQUENCE</scope>
</reference>
<dbReference type="Proteomes" id="UP001153555">
    <property type="component" value="Unassembled WGS sequence"/>
</dbReference>
<dbReference type="OrthoDB" id="419432at2759"/>
<evidence type="ECO:0000256" key="1">
    <source>
        <dbReference type="SAM" id="MobiDB-lite"/>
    </source>
</evidence>
<protein>
    <recommendedName>
        <fullName evidence="2">EDRF1 N-terminal domain-containing protein</fullName>
    </recommendedName>
</protein>
<evidence type="ECO:0000313" key="3">
    <source>
        <dbReference type="EMBL" id="CAA0827818.1"/>
    </source>
</evidence>
<dbReference type="GO" id="GO:0045893">
    <property type="term" value="P:positive regulation of DNA-templated transcription"/>
    <property type="evidence" value="ECO:0007669"/>
    <property type="project" value="TreeGrafter"/>
</dbReference>
<dbReference type="InterPro" id="IPR056582">
    <property type="entry name" value="EDRF1_N"/>
</dbReference>
<feature type="domain" description="EDRF1 N-terminal" evidence="2">
    <location>
        <begin position="121"/>
        <end position="168"/>
    </location>
</feature>
<dbReference type="PANTHER" id="PTHR15000">
    <property type="entry name" value="ERYTHROID DIFFERENTIATION-RELATED FACTOR 1"/>
    <property type="match status" value="1"/>
</dbReference>
<feature type="domain" description="EDRF1 N-terminal" evidence="2">
    <location>
        <begin position="282"/>
        <end position="441"/>
    </location>
</feature>
<feature type="region of interest" description="Disordered" evidence="1">
    <location>
        <begin position="205"/>
        <end position="284"/>
    </location>
</feature>
<dbReference type="Pfam" id="PF23788">
    <property type="entry name" value="EDRF1_N"/>
    <property type="match status" value="2"/>
</dbReference>
<evidence type="ECO:0000313" key="4">
    <source>
        <dbReference type="Proteomes" id="UP001153555"/>
    </source>
</evidence>
<keyword evidence="4" id="KW-1185">Reference proteome</keyword>
<comment type="caution">
    <text evidence="3">The sequence shown here is derived from an EMBL/GenBank/DDBJ whole genome shotgun (WGS) entry which is preliminary data.</text>
</comment>
<evidence type="ECO:0000259" key="2">
    <source>
        <dbReference type="Pfam" id="PF23788"/>
    </source>
</evidence>
<dbReference type="PANTHER" id="PTHR15000:SF1">
    <property type="entry name" value="ERYTHROID DIFFERENTIATION-RELATED FACTOR 1"/>
    <property type="match status" value="1"/>
</dbReference>
<organism evidence="3 4">
    <name type="scientific">Striga hermonthica</name>
    <name type="common">Purple witchweed</name>
    <name type="synonym">Buchnera hermonthica</name>
    <dbReference type="NCBI Taxonomy" id="68872"/>
    <lineage>
        <taxon>Eukaryota</taxon>
        <taxon>Viridiplantae</taxon>
        <taxon>Streptophyta</taxon>
        <taxon>Embryophyta</taxon>
        <taxon>Tracheophyta</taxon>
        <taxon>Spermatophyta</taxon>
        <taxon>Magnoliopsida</taxon>
        <taxon>eudicotyledons</taxon>
        <taxon>Gunneridae</taxon>
        <taxon>Pentapetalae</taxon>
        <taxon>asterids</taxon>
        <taxon>lamiids</taxon>
        <taxon>Lamiales</taxon>
        <taxon>Orobanchaceae</taxon>
        <taxon>Buchnereae</taxon>
        <taxon>Striga</taxon>
    </lineage>
</organism>